<evidence type="ECO:0000313" key="1">
    <source>
        <dbReference type="EMBL" id="JAS09169.1"/>
    </source>
</evidence>
<protein>
    <submittedName>
        <fullName evidence="1">Uncharacterized protein</fullName>
    </submittedName>
</protein>
<sequence>YRVTTVNSMACSPAKAGVVPESVNGDTGKLEGESTNYAVRSYDGDSHMNRVSYGPATPLRVRDLVTPYGFATFLRVVKDEGTNLGQVMFIPATNKMQPAQATCSNLDTATTYRVNGIASTRGCCLYMSYDAGKWYITTLVYSDSFKVIDRVYVPWPQLDVNLILDPETLLCPSFKYLHLSGLNAGLGTYHLSRLPVKYRKGTPALYHIYGLPAEQQDDCDEYEGFLEIVLITLVTVQKVVKLGIEVAALFGAKAVTLPAKRISLG</sequence>
<feature type="non-terminal residue" evidence="1">
    <location>
        <position position="1"/>
    </location>
</feature>
<dbReference type="AlphaFoldDB" id="A0A1B6C764"/>
<proteinExistence type="predicted"/>
<reference evidence="1" key="1">
    <citation type="submission" date="2015-12" db="EMBL/GenBank/DDBJ databases">
        <title>De novo transcriptome assembly of four potential Pierce s Disease insect vectors from Arizona vineyards.</title>
        <authorList>
            <person name="Tassone E.E."/>
        </authorList>
    </citation>
    <scope>NUCLEOTIDE SEQUENCE</scope>
</reference>
<accession>A0A1B6C764</accession>
<name>A0A1B6C764_9HEMI</name>
<gene>
    <name evidence="1" type="ORF">g.20980</name>
</gene>
<dbReference type="EMBL" id="GEDC01028129">
    <property type="protein sequence ID" value="JAS09169.1"/>
    <property type="molecule type" value="Transcribed_RNA"/>
</dbReference>
<organism evidence="1">
    <name type="scientific">Clastoptera arizonana</name>
    <name type="common">Arizona spittle bug</name>
    <dbReference type="NCBI Taxonomy" id="38151"/>
    <lineage>
        <taxon>Eukaryota</taxon>
        <taxon>Metazoa</taxon>
        <taxon>Ecdysozoa</taxon>
        <taxon>Arthropoda</taxon>
        <taxon>Hexapoda</taxon>
        <taxon>Insecta</taxon>
        <taxon>Pterygota</taxon>
        <taxon>Neoptera</taxon>
        <taxon>Paraneoptera</taxon>
        <taxon>Hemiptera</taxon>
        <taxon>Auchenorrhyncha</taxon>
        <taxon>Cercopoidea</taxon>
        <taxon>Clastopteridae</taxon>
        <taxon>Clastoptera</taxon>
    </lineage>
</organism>